<comment type="caution">
    <text evidence="3">The sequence shown here is derived from an EMBL/GenBank/DDBJ whole genome shotgun (WGS) entry which is preliminary data.</text>
</comment>
<reference evidence="3" key="1">
    <citation type="submission" date="2020-09" db="EMBL/GenBank/DDBJ databases">
        <authorList>
            <person name="Kikuchi T."/>
        </authorList>
    </citation>
    <scope>NUCLEOTIDE SEQUENCE</scope>
    <source>
        <strain evidence="3">Ka4C1</strain>
    </source>
</reference>
<accession>A0A811LF75</accession>
<dbReference type="SMART" id="SM00595">
    <property type="entry name" value="MADF"/>
    <property type="match status" value="1"/>
</dbReference>
<dbReference type="InterPro" id="IPR039353">
    <property type="entry name" value="TF_Adf1"/>
</dbReference>
<organism evidence="3 4">
    <name type="scientific">Bursaphelenchus xylophilus</name>
    <name type="common">Pinewood nematode worm</name>
    <name type="synonym">Aphelenchoides xylophilus</name>
    <dbReference type="NCBI Taxonomy" id="6326"/>
    <lineage>
        <taxon>Eukaryota</taxon>
        <taxon>Metazoa</taxon>
        <taxon>Ecdysozoa</taxon>
        <taxon>Nematoda</taxon>
        <taxon>Chromadorea</taxon>
        <taxon>Rhabditida</taxon>
        <taxon>Tylenchina</taxon>
        <taxon>Tylenchomorpha</taxon>
        <taxon>Aphelenchoidea</taxon>
        <taxon>Aphelenchoididae</taxon>
        <taxon>Bursaphelenchus</taxon>
    </lineage>
</organism>
<evidence type="ECO:0000313" key="3">
    <source>
        <dbReference type="EMBL" id="CAD5227145.1"/>
    </source>
</evidence>
<dbReference type="PANTHER" id="PTHR12243">
    <property type="entry name" value="MADF DOMAIN TRANSCRIPTION FACTOR"/>
    <property type="match status" value="1"/>
</dbReference>
<dbReference type="PROSITE" id="PS51029">
    <property type="entry name" value="MADF"/>
    <property type="match status" value="1"/>
</dbReference>
<dbReference type="Pfam" id="PF10545">
    <property type="entry name" value="MADF_DNA_bdg"/>
    <property type="match status" value="1"/>
</dbReference>
<dbReference type="AlphaFoldDB" id="A0A811LF75"/>
<proteinExistence type="predicted"/>
<feature type="compositionally biased region" description="Polar residues" evidence="1">
    <location>
        <begin position="180"/>
        <end position="195"/>
    </location>
</feature>
<dbReference type="InterPro" id="IPR006578">
    <property type="entry name" value="MADF-dom"/>
</dbReference>
<dbReference type="Proteomes" id="UP000659654">
    <property type="component" value="Unassembled WGS sequence"/>
</dbReference>
<evidence type="ECO:0000256" key="1">
    <source>
        <dbReference type="SAM" id="MobiDB-lite"/>
    </source>
</evidence>
<gene>
    <name evidence="3" type="ORF">BXYJ_LOCUS9690</name>
</gene>
<dbReference type="EMBL" id="CAJFDI010000004">
    <property type="protein sequence ID" value="CAD5227145.1"/>
    <property type="molecule type" value="Genomic_DNA"/>
</dbReference>
<feature type="domain" description="MADF" evidence="2">
    <location>
        <begin position="24"/>
        <end position="115"/>
    </location>
</feature>
<dbReference type="Proteomes" id="UP000582659">
    <property type="component" value="Unassembled WGS sequence"/>
</dbReference>
<name>A0A811LF75_BURXY</name>
<dbReference type="EMBL" id="CAJFCV020000004">
    <property type="protein sequence ID" value="CAG9117047.1"/>
    <property type="molecule type" value="Genomic_DNA"/>
</dbReference>
<keyword evidence="4" id="KW-1185">Reference proteome</keyword>
<feature type="region of interest" description="Disordered" evidence="1">
    <location>
        <begin position="180"/>
        <end position="219"/>
    </location>
</feature>
<feature type="compositionally biased region" description="Basic and acidic residues" evidence="1">
    <location>
        <begin position="197"/>
        <end position="207"/>
    </location>
</feature>
<dbReference type="PANTHER" id="PTHR12243:SF67">
    <property type="entry name" value="COREPRESSOR OF PANGOLIN, ISOFORM A-RELATED"/>
    <property type="match status" value="1"/>
</dbReference>
<dbReference type="OrthoDB" id="5784419at2759"/>
<sequence length="337" mass="38041">MAHRTRISTAPIPSCCLTPEQKETLINAVKERPAIWDTSSDDYNDGSRRRRAYAEVAEILSDDNYSYKPAEIQIEWKKLRDVFNRTLKKVLAAETSHDVCWRYWEKMQFIAPPEQLLSLRMKMETEPQGRSSVDILQRLVESSLLRENEECLFVKDDDVDTKPLSSLEWLSQNCAQAANECTDNESSSPKTSNKASPKHEDNFDDSKNSNSDDLEPLHKRKRPYFKSATRVLPSIPASTSSSLQSTDTFATFGAFVASHLRAISAKNKVNGIMLKRELMELCLNMHKGFDLTHFGMGFIHLNLKFAVTVDAPEYDAIPTAHLAFHTSQMSMAGAVAS</sequence>
<evidence type="ECO:0000259" key="2">
    <source>
        <dbReference type="PROSITE" id="PS51029"/>
    </source>
</evidence>
<protein>
    <submittedName>
        <fullName evidence="3">(pine wood nematode) hypothetical protein</fullName>
    </submittedName>
</protein>
<evidence type="ECO:0000313" key="4">
    <source>
        <dbReference type="Proteomes" id="UP000659654"/>
    </source>
</evidence>